<dbReference type="GO" id="GO:0008168">
    <property type="term" value="F:methyltransferase activity"/>
    <property type="evidence" value="ECO:0007669"/>
    <property type="project" value="UniProtKB-KW"/>
</dbReference>
<name>A0A975F7G4_9GAMM</name>
<keyword evidence="2" id="KW-1185">Reference proteome</keyword>
<dbReference type="SUPFAM" id="SSF53335">
    <property type="entry name" value="S-adenosyl-L-methionine-dependent methyltransferases"/>
    <property type="match status" value="1"/>
</dbReference>
<proteinExistence type="predicted"/>
<dbReference type="GO" id="GO:0032259">
    <property type="term" value="P:methylation"/>
    <property type="evidence" value="ECO:0007669"/>
    <property type="project" value="UniProtKB-KW"/>
</dbReference>
<evidence type="ECO:0000313" key="1">
    <source>
        <dbReference type="EMBL" id="QTR52592.1"/>
    </source>
</evidence>
<dbReference type="RefSeq" id="WP_210218132.1">
    <property type="nucleotide sequence ID" value="NZ_CP072793.1"/>
</dbReference>
<dbReference type="KEGG" id="tun:J9260_12830"/>
<sequence length="306" mass="35243">MLAKLTNWLLGLFGITAIRQATLKRLMEQQGTEKPLDGLTATLQAMKIMANQNQRQLLHHQISVKWDMVDLLERQRPPRSHMTCPLCGHHNEVSAFNEWVTACIFGGGTLTRHQCPECDLIFGDEKMLRLSEAELSRDYEWHYQLFTEGDSTAQEIRAFHALQPRKDGIYLNWGAGAWSKTIEKLRQEGWDVYGYEPHNSATTHSSHIISRMEELAAMRFDGIFSNNVLEHLRHPARELSIMRSLLKSDGKMSHATPCFEYLYEFTRFHLFFYLGKSRTILASQAGLDIEVFIQDGEFMNIILAPK</sequence>
<accession>A0A975F7G4</accession>
<evidence type="ECO:0000313" key="2">
    <source>
        <dbReference type="Proteomes" id="UP000672009"/>
    </source>
</evidence>
<dbReference type="AlphaFoldDB" id="A0A975F7G4"/>
<dbReference type="Proteomes" id="UP000672009">
    <property type="component" value="Chromosome"/>
</dbReference>
<keyword evidence="1" id="KW-0808">Transferase</keyword>
<reference evidence="1" key="1">
    <citation type="submission" date="2021-04" db="EMBL/GenBank/DDBJ databases">
        <title>Genomics, taxonomy and metabolism of representatives of sulfur bacteria of the genus Thiothrix: Thiothrix fructosivorans QT, Thiothrix unzii A1T and three new species, Thiothrix subterranea sp. nov., Thiothrix litoralis sp. nov. and 'Candidatus Thiothrix anitrata' sp. nov.</title>
        <authorList>
            <person name="Ravin N.V."/>
            <person name="Smolyakov D."/>
            <person name="Rudenko T.S."/>
            <person name="Mardanov A.V."/>
            <person name="Beletsky A.V."/>
            <person name="Markov N.D."/>
            <person name="Fomenkov A.I."/>
            <person name="Roberts R.J."/>
            <person name="Karnachuk O.V."/>
            <person name="Novikov A."/>
            <person name="Grabovich M.Y."/>
        </authorList>
    </citation>
    <scope>NUCLEOTIDE SEQUENCE</scope>
    <source>
        <strain evidence="1">A1</strain>
    </source>
</reference>
<dbReference type="EMBL" id="CP072793">
    <property type="protein sequence ID" value="QTR52592.1"/>
    <property type="molecule type" value="Genomic_DNA"/>
</dbReference>
<keyword evidence="1" id="KW-0489">Methyltransferase</keyword>
<organism evidence="1 2">
    <name type="scientific">Thiothrix unzii</name>
    <dbReference type="NCBI Taxonomy" id="111769"/>
    <lineage>
        <taxon>Bacteria</taxon>
        <taxon>Pseudomonadati</taxon>
        <taxon>Pseudomonadota</taxon>
        <taxon>Gammaproteobacteria</taxon>
        <taxon>Thiotrichales</taxon>
        <taxon>Thiotrichaceae</taxon>
        <taxon>Thiothrix</taxon>
    </lineage>
</organism>
<dbReference type="Gene3D" id="3.40.50.150">
    <property type="entry name" value="Vaccinia Virus protein VP39"/>
    <property type="match status" value="1"/>
</dbReference>
<dbReference type="Pfam" id="PF13489">
    <property type="entry name" value="Methyltransf_23"/>
    <property type="match status" value="1"/>
</dbReference>
<dbReference type="InterPro" id="IPR029063">
    <property type="entry name" value="SAM-dependent_MTases_sf"/>
</dbReference>
<gene>
    <name evidence="1" type="ORF">J9260_12830</name>
</gene>
<protein>
    <submittedName>
        <fullName evidence="1">Methyltransferase domain-containing protein</fullName>
    </submittedName>
</protein>